<gene>
    <name evidence="3" type="ORF">K402DRAFT_392725</name>
</gene>
<dbReference type="EMBL" id="ML977152">
    <property type="protein sequence ID" value="KAF1987465.1"/>
    <property type="molecule type" value="Genomic_DNA"/>
</dbReference>
<evidence type="ECO:0000313" key="3">
    <source>
        <dbReference type="EMBL" id="KAF1987465.1"/>
    </source>
</evidence>
<dbReference type="Pfam" id="PF07859">
    <property type="entry name" value="Abhydrolase_3"/>
    <property type="match status" value="1"/>
</dbReference>
<dbReference type="SUPFAM" id="SSF53474">
    <property type="entry name" value="alpha/beta-Hydrolases"/>
    <property type="match status" value="1"/>
</dbReference>
<dbReference type="PANTHER" id="PTHR48081:SF8">
    <property type="entry name" value="ALPHA_BETA HYDROLASE FOLD-3 DOMAIN-CONTAINING PROTEIN-RELATED"/>
    <property type="match status" value="1"/>
</dbReference>
<dbReference type="AlphaFoldDB" id="A0A6G1H2R6"/>
<keyword evidence="1 3" id="KW-0378">Hydrolase</keyword>
<evidence type="ECO:0000259" key="2">
    <source>
        <dbReference type="Pfam" id="PF07859"/>
    </source>
</evidence>
<protein>
    <submittedName>
        <fullName evidence="3">Alpha/beta hydrolase</fullName>
    </submittedName>
</protein>
<dbReference type="OrthoDB" id="433474at2759"/>
<keyword evidence="4" id="KW-1185">Reference proteome</keyword>
<dbReference type="InterPro" id="IPR013094">
    <property type="entry name" value="AB_hydrolase_3"/>
</dbReference>
<evidence type="ECO:0000256" key="1">
    <source>
        <dbReference type="ARBA" id="ARBA00022801"/>
    </source>
</evidence>
<accession>A0A6G1H2R6</accession>
<dbReference type="GO" id="GO:0016787">
    <property type="term" value="F:hydrolase activity"/>
    <property type="evidence" value="ECO:0007669"/>
    <property type="project" value="UniProtKB-KW"/>
</dbReference>
<sequence length="335" mass="36082">MPFTIDPEYAAVAKAYHAAKSALPKLQIGDVQGMRTRVGAAVRAMTAGPIPSDVTFKDYYTTTPDGHKMLLRWYSKKPTPDSTTSPSSPTPAALFIHGGGMILGDVPMCDKPIGTYVSNSSIPLLAVEFRYAPESPHPYPVNDCFCALEWLRDHAGDLNVDASRIGIFGESGGGGIAAGLALYARDKGFSPPVAKQILVYPMLDDRTTRPDPEIVPWMVWDYEGNQTAWTAVLGDKVGGPKVSEYCAAARAKDVTGLPPTYIEVGELDIFRDEDVEYATRLWKAGVSCELHVHPGVAHAFEGPVPSSDVATRSHADRVRALRSFPVAPGSAKSHV</sequence>
<organism evidence="3 4">
    <name type="scientific">Aulographum hederae CBS 113979</name>
    <dbReference type="NCBI Taxonomy" id="1176131"/>
    <lineage>
        <taxon>Eukaryota</taxon>
        <taxon>Fungi</taxon>
        <taxon>Dikarya</taxon>
        <taxon>Ascomycota</taxon>
        <taxon>Pezizomycotina</taxon>
        <taxon>Dothideomycetes</taxon>
        <taxon>Pleosporomycetidae</taxon>
        <taxon>Aulographales</taxon>
        <taxon>Aulographaceae</taxon>
    </lineage>
</organism>
<feature type="domain" description="Alpha/beta hydrolase fold-3" evidence="2">
    <location>
        <begin position="94"/>
        <end position="300"/>
    </location>
</feature>
<reference evidence="3" key="1">
    <citation type="journal article" date="2020" name="Stud. Mycol.">
        <title>101 Dothideomycetes genomes: a test case for predicting lifestyles and emergence of pathogens.</title>
        <authorList>
            <person name="Haridas S."/>
            <person name="Albert R."/>
            <person name="Binder M."/>
            <person name="Bloem J."/>
            <person name="Labutti K."/>
            <person name="Salamov A."/>
            <person name="Andreopoulos B."/>
            <person name="Baker S."/>
            <person name="Barry K."/>
            <person name="Bills G."/>
            <person name="Bluhm B."/>
            <person name="Cannon C."/>
            <person name="Castanera R."/>
            <person name="Culley D."/>
            <person name="Daum C."/>
            <person name="Ezra D."/>
            <person name="Gonzalez J."/>
            <person name="Henrissat B."/>
            <person name="Kuo A."/>
            <person name="Liang C."/>
            <person name="Lipzen A."/>
            <person name="Lutzoni F."/>
            <person name="Magnuson J."/>
            <person name="Mondo S."/>
            <person name="Nolan M."/>
            <person name="Ohm R."/>
            <person name="Pangilinan J."/>
            <person name="Park H.-J."/>
            <person name="Ramirez L."/>
            <person name="Alfaro M."/>
            <person name="Sun H."/>
            <person name="Tritt A."/>
            <person name="Yoshinaga Y."/>
            <person name="Zwiers L.-H."/>
            <person name="Turgeon B."/>
            <person name="Goodwin S."/>
            <person name="Spatafora J."/>
            <person name="Crous P."/>
            <person name="Grigoriev I."/>
        </authorList>
    </citation>
    <scope>NUCLEOTIDE SEQUENCE</scope>
    <source>
        <strain evidence="3">CBS 113979</strain>
    </source>
</reference>
<name>A0A6G1H2R6_9PEZI</name>
<evidence type="ECO:0000313" key="4">
    <source>
        <dbReference type="Proteomes" id="UP000800041"/>
    </source>
</evidence>
<dbReference type="InterPro" id="IPR050300">
    <property type="entry name" value="GDXG_lipolytic_enzyme"/>
</dbReference>
<dbReference type="PANTHER" id="PTHR48081">
    <property type="entry name" value="AB HYDROLASE SUPERFAMILY PROTEIN C4A8.06C"/>
    <property type="match status" value="1"/>
</dbReference>
<dbReference type="InterPro" id="IPR029058">
    <property type="entry name" value="AB_hydrolase_fold"/>
</dbReference>
<dbReference type="Gene3D" id="3.40.50.1820">
    <property type="entry name" value="alpha/beta hydrolase"/>
    <property type="match status" value="1"/>
</dbReference>
<proteinExistence type="predicted"/>
<dbReference type="Proteomes" id="UP000800041">
    <property type="component" value="Unassembled WGS sequence"/>
</dbReference>